<gene>
    <name evidence="2" type="ORF">JQ619_14705</name>
</gene>
<dbReference type="SUPFAM" id="SSF51735">
    <property type="entry name" value="NAD(P)-binding Rossmann-fold domains"/>
    <property type="match status" value="1"/>
</dbReference>
<dbReference type="RefSeq" id="WP_012042831.1">
    <property type="nucleotide sequence ID" value="NZ_JABFDP010000012.1"/>
</dbReference>
<dbReference type="PANTHER" id="PTHR47129:SF1">
    <property type="entry name" value="NMRA-LIKE DOMAIN-CONTAINING PROTEIN"/>
    <property type="match status" value="1"/>
</dbReference>
<dbReference type="Proteomes" id="UP001314635">
    <property type="component" value="Unassembled WGS sequence"/>
</dbReference>
<dbReference type="InterPro" id="IPR036291">
    <property type="entry name" value="NAD(P)-bd_dom_sf"/>
</dbReference>
<evidence type="ECO:0000313" key="3">
    <source>
        <dbReference type="Proteomes" id="UP001314635"/>
    </source>
</evidence>
<dbReference type="Pfam" id="PF13460">
    <property type="entry name" value="NAD_binding_10"/>
    <property type="match status" value="1"/>
</dbReference>
<organism evidence="2 3">
    <name type="scientific">Bradyrhizobium denitrificans</name>
    <dbReference type="NCBI Taxonomy" id="2734912"/>
    <lineage>
        <taxon>Bacteria</taxon>
        <taxon>Pseudomonadati</taxon>
        <taxon>Pseudomonadota</taxon>
        <taxon>Alphaproteobacteria</taxon>
        <taxon>Hyphomicrobiales</taxon>
        <taxon>Nitrobacteraceae</taxon>
        <taxon>Bradyrhizobium</taxon>
    </lineage>
</organism>
<dbReference type="Gene3D" id="3.40.50.720">
    <property type="entry name" value="NAD(P)-binding Rossmann-like Domain"/>
    <property type="match status" value="1"/>
</dbReference>
<reference evidence="3" key="1">
    <citation type="journal article" date="2021" name="ISME J.">
        <title>Evolutionary origin and ecological implication of a unique nif island in free-living Bradyrhizobium lineages.</title>
        <authorList>
            <person name="Tao J."/>
        </authorList>
    </citation>
    <scope>NUCLEOTIDE SEQUENCE [LARGE SCALE GENOMIC DNA]</scope>
    <source>
        <strain evidence="3">SZCCT0094</strain>
    </source>
</reference>
<name>A0ABS5G6S8_9BRAD</name>
<protein>
    <submittedName>
        <fullName evidence="2">SDR family oxidoreductase</fullName>
    </submittedName>
</protein>
<sequence length="282" mass="29875">MYAVTGATGHLGRKVVARLREFVPSSEIVAVVRDARKAADLGVGIRTADYADPRALEGALAGIERLLLISSSSFGTRQAEHANVIAAAKTAGVGHLVYTSLLHADRWEPSFAKDHTETEKWIAESGLVHTILRNGWYWENHTTNLNVALGYGQLIGSAGTALISWASRKDFADAAVTVLTGKGHEGKVYELAGDTAHTLGDIAAEAASQSGQPLVYRNLTQAEHASFYESVGLPPPVAAMLAEVEAKGVAAGVLHDDSRTLSRLIGRPTLSLQQAVIEAFGS</sequence>
<dbReference type="InterPro" id="IPR052718">
    <property type="entry name" value="NmrA-type_oxidoreductase"/>
</dbReference>
<evidence type="ECO:0000313" key="2">
    <source>
        <dbReference type="EMBL" id="MBR1137022.1"/>
    </source>
</evidence>
<dbReference type="CDD" id="cd05269">
    <property type="entry name" value="TMR_SDR_a"/>
    <property type="match status" value="1"/>
</dbReference>
<dbReference type="EMBL" id="JAFCLK010000012">
    <property type="protein sequence ID" value="MBR1137022.1"/>
    <property type="molecule type" value="Genomic_DNA"/>
</dbReference>
<proteinExistence type="predicted"/>
<comment type="caution">
    <text evidence="2">The sequence shown here is derived from an EMBL/GenBank/DDBJ whole genome shotgun (WGS) entry which is preliminary data.</text>
</comment>
<accession>A0ABS5G6S8</accession>
<evidence type="ECO:0000259" key="1">
    <source>
        <dbReference type="Pfam" id="PF13460"/>
    </source>
</evidence>
<dbReference type="Gene3D" id="3.90.25.10">
    <property type="entry name" value="UDP-galactose 4-epimerase, domain 1"/>
    <property type="match status" value="1"/>
</dbReference>
<feature type="domain" description="NAD(P)-binding" evidence="1">
    <location>
        <begin position="6"/>
        <end position="180"/>
    </location>
</feature>
<keyword evidence="3" id="KW-1185">Reference proteome</keyword>
<dbReference type="InterPro" id="IPR016040">
    <property type="entry name" value="NAD(P)-bd_dom"/>
</dbReference>
<dbReference type="PANTHER" id="PTHR47129">
    <property type="entry name" value="QUINONE OXIDOREDUCTASE 2"/>
    <property type="match status" value="1"/>
</dbReference>